<dbReference type="InterPro" id="IPR037066">
    <property type="entry name" value="Plug_dom_sf"/>
</dbReference>
<reference evidence="8 9" key="1">
    <citation type="submission" date="2022-01" db="EMBL/GenBank/DDBJ databases">
        <title>Paraglaciecola sp. G1-23.</title>
        <authorList>
            <person name="Jin M.S."/>
            <person name="Han D.M."/>
            <person name="Kim H.M."/>
            <person name="Jeon C.O."/>
        </authorList>
    </citation>
    <scope>NUCLEOTIDE SEQUENCE [LARGE SCALE GENOMIC DNA]</scope>
    <source>
        <strain evidence="8 9">G1-23</strain>
    </source>
</reference>
<feature type="chain" id="PRO_5047134918" evidence="5">
    <location>
        <begin position="26"/>
        <end position="917"/>
    </location>
</feature>
<keyword evidence="8" id="KW-0675">Receptor</keyword>
<feature type="domain" description="TonB-dependent receptor-like beta-barrel" evidence="6">
    <location>
        <begin position="472"/>
        <end position="884"/>
    </location>
</feature>
<evidence type="ECO:0000256" key="3">
    <source>
        <dbReference type="ARBA" id="ARBA00023237"/>
    </source>
</evidence>
<evidence type="ECO:0000256" key="5">
    <source>
        <dbReference type="SAM" id="SignalP"/>
    </source>
</evidence>
<comment type="similarity">
    <text evidence="4">Belongs to the TonB-dependent receptor family.</text>
</comment>
<organism evidence="8 9">
    <name type="scientific">Paraglaciecola algarum</name>
    <dbReference type="NCBI Taxonomy" id="3050085"/>
    <lineage>
        <taxon>Bacteria</taxon>
        <taxon>Pseudomonadati</taxon>
        <taxon>Pseudomonadota</taxon>
        <taxon>Gammaproteobacteria</taxon>
        <taxon>Alteromonadales</taxon>
        <taxon>Alteromonadaceae</taxon>
        <taxon>Paraglaciecola</taxon>
    </lineage>
</organism>
<gene>
    <name evidence="8" type="ORF">L0668_02620</name>
</gene>
<evidence type="ECO:0000256" key="4">
    <source>
        <dbReference type="RuleBase" id="RU003357"/>
    </source>
</evidence>
<dbReference type="Pfam" id="PF07715">
    <property type="entry name" value="Plug"/>
    <property type="match status" value="1"/>
</dbReference>
<accession>A0ABS9D2Z7</accession>
<dbReference type="Gene3D" id="2.170.130.10">
    <property type="entry name" value="TonB-dependent receptor, plug domain"/>
    <property type="match status" value="1"/>
</dbReference>
<dbReference type="InterPro" id="IPR012910">
    <property type="entry name" value="Plug_dom"/>
</dbReference>
<feature type="domain" description="TonB-dependent receptor plug" evidence="7">
    <location>
        <begin position="52"/>
        <end position="156"/>
    </location>
</feature>
<dbReference type="RefSeq" id="WP_235310500.1">
    <property type="nucleotide sequence ID" value="NZ_JAKGAS010000001.1"/>
</dbReference>
<evidence type="ECO:0000313" key="8">
    <source>
        <dbReference type="EMBL" id="MCF2946984.1"/>
    </source>
</evidence>
<dbReference type="EMBL" id="JAKGAS010000001">
    <property type="protein sequence ID" value="MCF2946984.1"/>
    <property type="molecule type" value="Genomic_DNA"/>
</dbReference>
<dbReference type="NCBIfam" id="TIGR01782">
    <property type="entry name" value="TonB-Xanth-Caul"/>
    <property type="match status" value="1"/>
</dbReference>
<dbReference type="InterPro" id="IPR000531">
    <property type="entry name" value="Beta-barrel_TonB"/>
</dbReference>
<evidence type="ECO:0000256" key="2">
    <source>
        <dbReference type="ARBA" id="ARBA00023136"/>
    </source>
</evidence>
<dbReference type="CDD" id="cd01347">
    <property type="entry name" value="ligand_gated_channel"/>
    <property type="match status" value="1"/>
</dbReference>
<name>A0ABS9D2Z7_9ALTE</name>
<feature type="signal peptide" evidence="5">
    <location>
        <begin position="1"/>
        <end position="25"/>
    </location>
</feature>
<evidence type="ECO:0000256" key="1">
    <source>
        <dbReference type="ARBA" id="ARBA00004442"/>
    </source>
</evidence>
<keyword evidence="4" id="KW-0798">TonB box</keyword>
<dbReference type="InterPro" id="IPR010104">
    <property type="entry name" value="TonB_rcpt_bac"/>
</dbReference>
<comment type="subcellular location">
    <subcellularLocation>
        <location evidence="1 4">Cell outer membrane</location>
    </subcellularLocation>
</comment>
<proteinExistence type="inferred from homology"/>
<dbReference type="Proteomes" id="UP001521137">
    <property type="component" value="Unassembled WGS sequence"/>
</dbReference>
<evidence type="ECO:0000313" key="9">
    <source>
        <dbReference type="Proteomes" id="UP001521137"/>
    </source>
</evidence>
<keyword evidence="2 4" id="KW-0472">Membrane</keyword>
<keyword evidence="9" id="KW-1185">Reference proteome</keyword>
<evidence type="ECO:0000259" key="7">
    <source>
        <dbReference type="Pfam" id="PF07715"/>
    </source>
</evidence>
<keyword evidence="3" id="KW-0998">Cell outer membrane</keyword>
<dbReference type="PANTHER" id="PTHR40980">
    <property type="entry name" value="PLUG DOMAIN-CONTAINING PROTEIN"/>
    <property type="match status" value="1"/>
</dbReference>
<dbReference type="InterPro" id="IPR036942">
    <property type="entry name" value="Beta-barrel_TonB_sf"/>
</dbReference>
<protein>
    <submittedName>
        <fullName evidence="8">TonB-dependent receptor</fullName>
    </submittedName>
</protein>
<dbReference type="PANTHER" id="PTHR40980:SF3">
    <property type="entry name" value="TONB-DEPENDENT RECEPTOR-LIKE BETA-BARREL DOMAIN-CONTAINING PROTEIN"/>
    <property type="match status" value="1"/>
</dbReference>
<comment type="caution">
    <text evidence="8">The sequence shown here is derived from an EMBL/GenBank/DDBJ whole genome shotgun (WGS) entry which is preliminary data.</text>
</comment>
<sequence length="917" mass="101093">MKSHKFTLNSIAMSVLLATSPNLFAQEAGSDETEIINVTGIRGSLASSANIKRSSSGVVDAITAEDIGKFPDTNLAESLQRITGVSIDRANNEGSQVTVRGFGPNFNLVTLNGRQMPTSSVQNANRSFNFREIAAESVRGVEVHKTGKSNISSGGIGANINVQTAKPFDYGEFKAFASAQGVVDTSVEKGSSVTPEISGMVSNVFMDGKVGVLFSASHSERDSHRDRIGTDGWVRNRGNRSQIDTSAIDTSKNPEQAFWNPWTAVVEHYDTERERQNAQLVLQLAPTDNIVASFDYTMSRFEEASTTNRSAYWFDDPFGTADANGTVINPFDPDDELNFWAWEYYEKKENDSLGLNIEWQATESLKFSLDAHDSKSHANPDGIYERIANLKNPKFDGNGVDIGANFSGEIPAITVDDSKIPGSAYDKANLVSDLYQERGLEMENQVKQIHLAGIWENMEDGALANIHFGFQQTDYQVDTYRSGSFFFVNVPLTNLDLTFIPLGDTGDQFSGADQLFPLVPQYSANQFIDIVKAEGQFGAPNITTNGITEKTDAIYVKFDFQTEFNEMPVDMNVGVRYEKTDVSAYSVQDGIVALNYRNVEELEVIDDNIQAAQSLDGGYSRILPNFDLSLEATDDIVTRFSYSRTIGRPGIGSMFPGTSLNAPRPEGPFRASQGNPSLLPLTSDNFDLSVEWYGEDGSTASITYYKKFVENFIGTGTENRVINNVNGEPLTDPSVTPRPGCPDSGQNTACFSQASDPVITWEVTTPLNLQDRKIDGWELNAQYFFGETGFGAVANYTIVNSDETFDLFNFSQSAALTGLSDSGNLVGFYENEELQVRLAYNWRDDFLQALGNEPTFVEAYGQWDLSVSYDVNETMSVFIDGINLTNETVRRHGRFAEQVLDAEQYGPRFNIGVRAKF</sequence>
<dbReference type="Pfam" id="PF00593">
    <property type="entry name" value="TonB_dep_Rec_b-barrel"/>
    <property type="match status" value="1"/>
</dbReference>
<keyword evidence="5" id="KW-0732">Signal</keyword>
<evidence type="ECO:0000259" key="6">
    <source>
        <dbReference type="Pfam" id="PF00593"/>
    </source>
</evidence>
<dbReference type="Gene3D" id="2.40.170.20">
    <property type="entry name" value="TonB-dependent receptor, beta-barrel domain"/>
    <property type="match status" value="1"/>
</dbReference>
<dbReference type="SUPFAM" id="SSF56935">
    <property type="entry name" value="Porins"/>
    <property type="match status" value="1"/>
</dbReference>